<sequence>MEPSNLSILGRDVQATTERLYQLLSEPQESSSSWFQLGATSYSGEVQDVRGELLDKVENLRALVLGPHSYIYYTSLLSPAWLGVCNALYHFKIASHVPVDQSISYKDLSELCGLHLLETARIVKAAISMRIFTEDSNGHVKHNALSAVIAEEAGHNSLGFFTQEFTPAALKLPESLERFPRSDSPGESALAISNGGAGDRDIFTMISHDYDRVERFAKAMSFGTMVAETSLSHFVDNVPWSSGRGDKQEACPRTVVDVGGSRGDLCEALLRKYPRICHAIVEDRPETTKSNVACEPASDISDRITYQAYDFFTEQPVKTADVFIFRTILHDWPDSYAIQILRNQIPALKSQSRILINDICIGLPSSNTFIDQARRAHDIFVKMGLNAAERSVDDWTSLLRRADERFELVSVVTPSQSVHSIIEVAWRDLPDAEKQVLS</sequence>
<dbReference type="GO" id="GO:0032259">
    <property type="term" value="P:methylation"/>
    <property type="evidence" value="ECO:0007669"/>
    <property type="project" value="UniProtKB-KW"/>
</dbReference>
<evidence type="ECO:0000256" key="2">
    <source>
        <dbReference type="ARBA" id="ARBA00022679"/>
    </source>
</evidence>
<dbReference type="Gene3D" id="3.40.50.150">
    <property type="entry name" value="Vaccinia Virus protein VP39"/>
    <property type="match status" value="1"/>
</dbReference>
<dbReference type="InterPro" id="IPR001077">
    <property type="entry name" value="COMT_C"/>
</dbReference>
<dbReference type="PANTHER" id="PTHR43712">
    <property type="entry name" value="PUTATIVE (AFU_ORTHOLOGUE AFUA_4G14580)-RELATED"/>
    <property type="match status" value="1"/>
</dbReference>
<dbReference type="EMBL" id="MU004594">
    <property type="protein sequence ID" value="KAF2647657.1"/>
    <property type="molecule type" value="Genomic_DNA"/>
</dbReference>
<proteinExistence type="predicted"/>
<gene>
    <name evidence="5" type="ORF">K491DRAFT_739871</name>
</gene>
<dbReference type="Gene3D" id="1.10.10.10">
    <property type="entry name" value="Winged helix-like DNA-binding domain superfamily/Winged helix DNA-binding domain"/>
    <property type="match status" value="1"/>
</dbReference>
<dbReference type="GO" id="GO:0008171">
    <property type="term" value="F:O-methyltransferase activity"/>
    <property type="evidence" value="ECO:0007669"/>
    <property type="project" value="InterPro"/>
</dbReference>
<dbReference type="PANTHER" id="PTHR43712:SF12">
    <property type="entry name" value="STERIGMATOCYSTIN 8-O-METHYLTRANSFERASE"/>
    <property type="match status" value="1"/>
</dbReference>
<dbReference type="OrthoDB" id="1606438at2759"/>
<name>A0A6A6SL21_9PLEO</name>
<protein>
    <submittedName>
        <fullName evidence="5">S-adenosyl-L-methionine-dependent methyltransferase</fullName>
    </submittedName>
</protein>
<dbReference type="Proteomes" id="UP000799324">
    <property type="component" value="Unassembled WGS sequence"/>
</dbReference>
<dbReference type="InterPro" id="IPR029063">
    <property type="entry name" value="SAM-dependent_MTases_sf"/>
</dbReference>
<dbReference type="SUPFAM" id="SSF53335">
    <property type="entry name" value="S-adenosyl-L-methionine-dependent methyltransferases"/>
    <property type="match status" value="1"/>
</dbReference>
<dbReference type="InterPro" id="IPR036388">
    <property type="entry name" value="WH-like_DNA-bd_sf"/>
</dbReference>
<evidence type="ECO:0000256" key="1">
    <source>
        <dbReference type="ARBA" id="ARBA00022603"/>
    </source>
</evidence>
<evidence type="ECO:0000313" key="6">
    <source>
        <dbReference type="Proteomes" id="UP000799324"/>
    </source>
</evidence>
<keyword evidence="1 5" id="KW-0489">Methyltransferase</keyword>
<evidence type="ECO:0000256" key="3">
    <source>
        <dbReference type="ARBA" id="ARBA00022691"/>
    </source>
</evidence>
<dbReference type="AlphaFoldDB" id="A0A6A6SL21"/>
<feature type="domain" description="O-methyltransferase C-terminal" evidence="4">
    <location>
        <begin position="253"/>
        <end position="402"/>
    </location>
</feature>
<keyword evidence="2 5" id="KW-0808">Transferase</keyword>
<dbReference type="SUPFAM" id="SSF46785">
    <property type="entry name" value="Winged helix' DNA-binding domain"/>
    <property type="match status" value="1"/>
</dbReference>
<evidence type="ECO:0000259" key="4">
    <source>
        <dbReference type="Pfam" id="PF00891"/>
    </source>
</evidence>
<dbReference type="InterPro" id="IPR016461">
    <property type="entry name" value="COMT-like"/>
</dbReference>
<keyword evidence="3" id="KW-0949">S-adenosyl-L-methionine</keyword>
<evidence type="ECO:0000313" key="5">
    <source>
        <dbReference type="EMBL" id="KAF2647657.1"/>
    </source>
</evidence>
<dbReference type="PROSITE" id="PS51683">
    <property type="entry name" value="SAM_OMT_II"/>
    <property type="match status" value="1"/>
</dbReference>
<keyword evidence="6" id="KW-1185">Reference proteome</keyword>
<dbReference type="Pfam" id="PF00891">
    <property type="entry name" value="Methyltransf_2"/>
    <property type="match status" value="1"/>
</dbReference>
<reference evidence="5" key="1">
    <citation type="journal article" date="2020" name="Stud. Mycol.">
        <title>101 Dothideomycetes genomes: a test case for predicting lifestyles and emergence of pathogens.</title>
        <authorList>
            <person name="Haridas S."/>
            <person name="Albert R."/>
            <person name="Binder M."/>
            <person name="Bloem J."/>
            <person name="Labutti K."/>
            <person name="Salamov A."/>
            <person name="Andreopoulos B."/>
            <person name="Baker S."/>
            <person name="Barry K."/>
            <person name="Bills G."/>
            <person name="Bluhm B."/>
            <person name="Cannon C."/>
            <person name="Castanera R."/>
            <person name="Culley D."/>
            <person name="Daum C."/>
            <person name="Ezra D."/>
            <person name="Gonzalez J."/>
            <person name="Henrissat B."/>
            <person name="Kuo A."/>
            <person name="Liang C."/>
            <person name="Lipzen A."/>
            <person name="Lutzoni F."/>
            <person name="Magnuson J."/>
            <person name="Mondo S."/>
            <person name="Nolan M."/>
            <person name="Ohm R."/>
            <person name="Pangilinan J."/>
            <person name="Park H.-J."/>
            <person name="Ramirez L."/>
            <person name="Alfaro M."/>
            <person name="Sun H."/>
            <person name="Tritt A."/>
            <person name="Yoshinaga Y."/>
            <person name="Zwiers L.-H."/>
            <person name="Turgeon B."/>
            <person name="Goodwin S."/>
            <person name="Spatafora J."/>
            <person name="Crous P."/>
            <person name="Grigoriev I."/>
        </authorList>
    </citation>
    <scope>NUCLEOTIDE SEQUENCE</scope>
    <source>
        <strain evidence="5">CBS 122681</strain>
    </source>
</reference>
<dbReference type="InterPro" id="IPR036390">
    <property type="entry name" value="WH_DNA-bd_sf"/>
</dbReference>
<accession>A0A6A6SL21</accession>
<organism evidence="5 6">
    <name type="scientific">Lophiostoma macrostomum CBS 122681</name>
    <dbReference type="NCBI Taxonomy" id="1314788"/>
    <lineage>
        <taxon>Eukaryota</taxon>
        <taxon>Fungi</taxon>
        <taxon>Dikarya</taxon>
        <taxon>Ascomycota</taxon>
        <taxon>Pezizomycotina</taxon>
        <taxon>Dothideomycetes</taxon>
        <taxon>Pleosporomycetidae</taxon>
        <taxon>Pleosporales</taxon>
        <taxon>Lophiostomataceae</taxon>
        <taxon>Lophiostoma</taxon>
    </lineage>
</organism>